<dbReference type="Pfam" id="PF05192">
    <property type="entry name" value="MutS_III"/>
    <property type="match status" value="1"/>
</dbReference>
<keyword evidence="3 9" id="KW-0547">Nucleotide-binding</keyword>
<keyword evidence="13" id="KW-1185">Reference proteome</keyword>
<dbReference type="InterPro" id="IPR007861">
    <property type="entry name" value="DNA_mismatch_repair_MutS_clamp"/>
</dbReference>
<evidence type="ECO:0000259" key="11">
    <source>
        <dbReference type="PROSITE" id="PS00486"/>
    </source>
</evidence>
<comment type="similarity">
    <text evidence="2 9">Belongs to the DNA mismatch repair MutS family.</text>
</comment>
<dbReference type="Pfam" id="PF05190">
    <property type="entry name" value="MutS_IV"/>
    <property type="match status" value="1"/>
</dbReference>
<evidence type="ECO:0000313" key="13">
    <source>
        <dbReference type="Proteomes" id="UP001527925"/>
    </source>
</evidence>
<accession>A0ABR4NHT6</accession>
<evidence type="ECO:0000256" key="4">
    <source>
        <dbReference type="ARBA" id="ARBA00022763"/>
    </source>
</evidence>
<dbReference type="Pfam" id="PF00488">
    <property type="entry name" value="MutS_V"/>
    <property type="match status" value="1"/>
</dbReference>
<dbReference type="Gene3D" id="1.10.1420.10">
    <property type="match status" value="2"/>
</dbReference>
<reference evidence="12 13" key="1">
    <citation type="submission" date="2023-09" db="EMBL/GenBank/DDBJ databases">
        <title>Pangenome analysis of Batrachochytrium dendrobatidis and related Chytrids.</title>
        <authorList>
            <person name="Yacoub M.N."/>
            <person name="Stajich J.E."/>
            <person name="James T.Y."/>
        </authorList>
    </citation>
    <scope>NUCLEOTIDE SEQUENCE [LARGE SCALE GENOMIC DNA]</scope>
    <source>
        <strain evidence="12 13">JEL0888</strain>
    </source>
</reference>
<keyword evidence="6 9" id="KW-0238">DNA-binding</keyword>
<dbReference type="InterPro" id="IPR027417">
    <property type="entry name" value="P-loop_NTPase"/>
</dbReference>
<dbReference type="InterPro" id="IPR007860">
    <property type="entry name" value="DNA_mmatch_repair_MutS_con_dom"/>
</dbReference>
<feature type="domain" description="DNA mismatch repair proteins mutS family" evidence="11">
    <location>
        <begin position="748"/>
        <end position="764"/>
    </location>
</feature>
<dbReference type="PIRSF" id="PIRSF005813">
    <property type="entry name" value="MSH2"/>
    <property type="match status" value="1"/>
</dbReference>
<evidence type="ECO:0000256" key="7">
    <source>
        <dbReference type="ARBA" id="ARBA00023204"/>
    </source>
</evidence>
<evidence type="ECO:0000256" key="8">
    <source>
        <dbReference type="ARBA" id="ARBA00023242"/>
    </source>
</evidence>
<dbReference type="PANTHER" id="PTHR11361">
    <property type="entry name" value="DNA MISMATCH REPAIR PROTEIN MUTS FAMILY MEMBER"/>
    <property type="match status" value="1"/>
</dbReference>
<dbReference type="CDD" id="cd03285">
    <property type="entry name" value="ABC_MSH2_euk"/>
    <property type="match status" value="1"/>
</dbReference>
<dbReference type="InterPro" id="IPR007695">
    <property type="entry name" value="DNA_mismatch_repair_MutS-lik_N"/>
</dbReference>
<keyword evidence="4 9" id="KW-0227">DNA damage</keyword>
<dbReference type="SMART" id="SM00534">
    <property type="entry name" value="MUTSac"/>
    <property type="match status" value="1"/>
</dbReference>
<comment type="caution">
    <text evidence="12">The sequence shown here is derived from an EMBL/GenBank/DDBJ whole genome shotgun (WGS) entry which is preliminary data.</text>
</comment>
<keyword evidence="5" id="KW-0067">ATP-binding</keyword>
<dbReference type="SUPFAM" id="SSF48334">
    <property type="entry name" value="DNA repair protein MutS, domain III"/>
    <property type="match status" value="1"/>
</dbReference>
<dbReference type="SMART" id="SM00533">
    <property type="entry name" value="MUTSd"/>
    <property type="match status" value="1"/>
</dbReference>
<dbReference type="SUPFAM" id="SSF53150">
    <property type="entry name" value="DNA repair protein MutS, domain II"/>
    <property type="match status" value="1"/>
</dbReference>
<dbReference type="Gene3D" id="3.40.50.300">
    <property type="entry name" value="P-loop containing nucleotide triphosphate hydrolases"/>
    <property type="match status" value="1"/>
</dbReference>
<dbReference type="SUPFAM" id="SSF52540">
    <property type="entry name" value="P-loop containing nucleoside triphosphate hydrolases"/>
    <property type="match status" value="1"/>
</dbReference>
<dbReference type="InterPro" id="IPR036187">
    <property type="entry name" value="DNA_mismatch_repair_MutS_sf"/>
</dbReference>
<feature type="region of interest" description="Disordered" evidence="10">
    <location>
        <begin position="864"/>
        <end position="886"/>
    </location>
</feature>
<sequence>MAEFDPPSAIGHMDKDQPDLALDKPAEAGFCQFFASLPEKGETTVRLFERNGGDYYSAHGDDALYVADQVYKTTTVIKYLGGSAGLPSCTLSRLNATAFLKDMLVNKHHRIEIWASETRKGGGWRLAKSASPGNLQSVEELLFGGSSEVSSSPIVLAVSLRTTGNDKLVGIAYTDATTMRRMGVAEFVDNETFSNFESVLIQLGVKECVMPDDSQNYGLKKIKAILSRCDVVVTERRRADFGTNDIEQDLNRLLANGMDATKLPELNMAIAMQCVAALIKYLNLLADDSNFGEYTIETHDLSQYMRLDSAAVKALNLTLTGQAGPKSMSLTGLLDKCKTAQGSRLLGQWVKQPLMSVEDIQARHNLVEAFFEDSQLRQTMQEDRLRSFPDLHRLARKFQRGSASLQDVVRVYQVLLGLPALQETLEEYTGEHAALVREVYISPLREYAESLRKLQELVETTVDLEAVENHEYLIKADFHEELQDTRARMNEVLAALQPEAERVAVSLGVEFEKRLKFERNSQYGHHLRLSRADASKIRGKPEFLEMSTQKAGVLFTTQKLRMLSNEFIELTESYEALQGNLAKEVITITGSYFPVLELLNQLIAHIDVIVSFAHVAVHAPIQYVRPKMAPMGDGSGIVLKGARHPCVEIQDDVSFIENDVSLVPGASAFQIITGPNMGGKSTYIRQIGVIVLMAQIGSFVPCQEASVAIVDSILARVGANDSQLKGISTFMAEMLETASILRSATRNSLIIIDELGRGTSTYDGFGLAWAIAEHICTKIKCLSLFATHFHELTQLADKEPSVTNLHVTAHLSSLSSGQKTLTLLYKVLPGVCDQSFGIHVAELASFPEIVVKIAKRKAAELEDFEDKSGGGSGSNGAQLPPKQPRVWASSDEAVRAGGMIVDRFLREAAGVWRAEQPKQQAALESTADGSVSAASAATARLLEALRGLRAKYAGEMAGNEFVQEVLRSL</sequence>
<dbReference type="Gene3D" id="3.40.1170.10">
    <property type="entry name" value="DNA repair protein MutS, domain I"/>
    <property type="match status" value="1"/>
</dbReference>
<keyword evidence="8" id="KW-0539">Nucleus</keyword>
<dbReference type="InterPro" id="IPR000432">
    <property type="entry name" value="DNA_mismatch_repair_MutS_C"/>
</dbReference>
<dbReference type="InterPro" id="IPR016151">
    <property type="entry name" value="DNA_mismatch_repair_MutS_N"/>
</dbReference>
<evidence type="ECO:0000256" key="9">
    <source>
        <dbReference type="RuleBase" id="RU003756"/>
    </source>
</evidence>
<dbReference type="PROSITE" id="PS00486">
    <property type="entry name" value="DNA_MISMATCH_REPAIR_2"/>
    <property type="match status" value="1"/>
</dbReference>
<dbReference type="InterPro" id="IPR011184">
    <property type="entry name" value="DNA_mismatch_repair_Msh2"/>
</dbReference>
<evidence type="ECO:0000256" key="6">
    <source>
        <dbReference type="ARBA" id="ARBA00023125"/>
    </source>
</evidence>
<dbReference type="NCBIfam" id="NF003810">
    <property type="entry name" value="PRK05399.1"/>
    <property type="match status" value="1"/>
</dbReference>
<dbReference type="InterPro" id="IPR007696">
    <property type="entry name" value="DNA_mismatch_repair_MutS_core"/>
</dbReference>
<dbReference type="InterPro" id="IPR036678">
    <property type="entry name" value="MutS_con_dom_sf"/>
</dbReference>
<dbReference type="InterPro" id="IPR032642">
    <property type="entry name" value="Msh2_ATP-bd"/>
</dbReference>
<dbReference type="EMBL" id="JADGIZ020000004">
    <property type="protein sequence ID" value="KAL2919102.1"/>
    <property type="molecule type" value="Genomic_DNA"/>
</dbReference>
<dbReference type="Proteomes" id="UP001527925">
    <property type="component" value="Unassembled WGS sequence"/>
</dbReference>
<gene>
    <name evidence="12" type="primary">msh2</name>
    <name evidence="12" type="ORF">HK105_201372</name>
</gene>
<dbReference type="Gene3D" id="3.30.420.110">
    <property type="entry name" value="MutS, connector domain"/>
    <property type="match status" value="1"/>
</dbReference>
<evidence type="ECO:0000256" key="3">
    <source>
        <dbReference type="ARBA" id="ARBA00022741"/>
    </source>
</evidence>
<comment type="subcellular location">
    <subcellularLocation>
        <location evidence="1">Nucleus</location>
    </subcellularLocation>
</comment>
<dbReference type="InterPro" id="IPR045076">
    <property type="entry name" value="MutS"/>
</dbReference>
<name>A0ABR4NHT6_9FUNG</name>
<evidence type="ECO:0000256" key="10">
    <source>
        <dbReference type="SAM" id="MobiDB-lite"/>
    </source>
</evidence>
<proteinExistence type="inferred from homology"/>
<dbReference type="Pfam" id="PF01624">
    <property type="entry name" value="MutS_I"/>
    <property type="match status" value="1"/>
</dbReference>
<dbReference type="Pfam" id="PF05188">
    <property type="entry name" value="MutS_II"/>
    <property type="match status" value="1"/>
</dbReference>
<evidence type="ECO:0000313" key="12">
    <source>
        <dbReference type="EMBL" id="KAL2919102.1"/>
    </source>
</evidence>
<protein>
    <submittedName>
        <fullName evidence="12">MSH2 protein</fullName>
    </submittedName>
</protein>
<evidence type="ECO:0000256" key="2">
    <source>
        <dbReference type="ARBA" id="ARBA00006271"/>
    </source>
</evidence>
<organism evidence="12 13">
    <name type="scientific">Polyrhizophydium stewartii</name>
    <dbReference type="NCBI Taxonomy" id="2732419"/>
    <lineage>
        <taxon>Eukaryota</taxon>
        <taxon>Fungi</taxon>
        <taxon>Fungi incertae sedis</taxon>
        <taxon>Chytridiomycota</taxon>
        <taxon>Chytridiomycota incertae sedis</taxon>
        <taxon>Chytridiomycetes</taxon>
        <taxon>Rhizophydiales</taxon>
        <taxon>Rhizophydiales incertae sedis</taxon>
        <taxon>Polyrhizophydium</taxon>
    </lineage>
</organism>
<dbReference type="PANTHER" id="PTHR11361:SF35">
    <property type="entry name" value="DNA MISMATCH REPAIR PROTEIN MSH2"/>
    <property type="match status" value="1"/>
</dbReference>
<keyword evidence="7 9" id="KW-0234">DNA repair</keyword>
<evidence type="ECO:0000256" key="5">
    <source>
        <dbReference type="ARBA" id="ARBA00022840"/>
    </source>
</evidence>
<comment type="function">
    <text evidence="9">Component of the post-replicative DNA mismatch repair system (MMR).</text>
</comment>
<evidence type="ECO:0000256" key="1">
    <source>
        <dbReference type="ARBA" id="ARBA00004123"/>
    </source>
</evidence>